<gene>
    <name evidence="2" type="ORF">AMST5_01270</name>
</gene>
<sequence>MKSPRFVIALASAILLSSAFAGPVFAKGNSVSHEPSRFFEGVPRSAAPERSFGRSTEQEPRAPRKGCCCTGLFEILCN</sequence>
<dbReference type="EMBL" id="OY288114">
    <property type="protein sequence ID" value="CAJ0860090.1"/>
    <property type="molecule type" value="Genomic_DNA"/>
</dbReference>
<reference evidence="2" key="1">
    <citation type="submission" date="2023-07" db="EMBL/GenBank/DDBJ databases">
        <authorList>
            <person name="Pelsma A.J. K."/>
        </authorList>
    </citation>
    <scope>NUCLEOTIDE SEQUENCE</scope>
</reference>
<evidence type="ECO:0000313" key="2">
    <source>
        <dbReference type="EMBL" id="CAJ0860090.1"/>
    </source>
</evidence>
<evidence type="ECO:0000256" key="1">
    <source>
        <dbReference type="SAM" id="MobiDB-lite"/>
    </source>
</evidence>
<accession>A0AA48R9E9</accession>
<proteinExistence type="predicted"/>
<feature type="region of interest" description="Disordered" evidence="1">
    <location>
        <begin position="41"/>
        <end position="64"/>
    </location>
</feature>
<dbReference type="AlphaFoldDB" id="A0AA48R9E9"/>
<name>A0AA48R9E9_9ZZZZ</name>
<protein>
    <submittedName>
        <fullName evidence="2">Uncharacterized protein</fullName>
    </submittedName>
</protein>
<organism evidence="2">
    <name type="scientific">freshwater sediment metagenome</name>
    <dbReference type="NCBI Taxonomy" id="556182"/>
    <lineage>
        <taxon>unclassified sequences</taxon>
        <taxon>metagenomes</taxon>
        <taxon>ecological metagenomes</taxon>
    </lineage>
</organism>